<dbReference type="GO" id="GO:0005506">
    <property type="term" value="F:iron ion binding"/>
    <property type="evidence" value="ECO:0007669"/>
    <property type="project" value="InterPro"/>
</dbReference>
<proteinExistence type="inferred from homology"/>
<dbReference type="InterPro" id="IPR036396">
    <property type="entry name" value="Cyt_P450_sf"/>
</dbReference>
<dbReference type="Gene3D" id="1.10.630.10">
    <property type="entry name" value="Cytochrome P450"/>
    <property type="match status" value="1"/>
</dbReference>
<dbReference type="PANTHER" id="PTHR24296">
    <property type="entry name" value="CYTOCHROME P450"/>
    <property type="match status" value="1"/>
</dbReference>
<reference evidence="7" key="1">
    <citation type="submission" date="2021-07" db="EMBL/GenBank/DDBJ databases">
        <title>Draft genome of Mortierella alpina, strain LL118, isolated from an aspen leaf litter sample.</title>
        <authorList>
            <person name="Yang S."/>
            <person name="Vinatzer B.A."/>
        </authorList>
    </citation>
    <scope>NUCLEOTIDE SEQUENCE</scope>
    <source>
        <strain evidence="7">LL118</strain>
    </source>
</reference>
<keyword evidence="3 6" id="KW-0560">Oxidoreductase</keyword>
<feature type="binding site" description="axial binding residue" evidence="5">
    <location>
        <position position="461"/>
    </location>
    <ligand>
        <name>heme</name>
        <dbReference type="ChEBI" id="CHEBI:30413"/>
    </ligand>
    <ligandPart>
        <name>Fe</name>
        <dbReference type="ChEBI" id="CHEBI:18248"/>
    </ligandPart>
</feature>
<dbReference type="AlphaFoldDB" id="A0A9P8D1Q1"/>
<comment type="caution">
    <text evidence="7">The sequence shown here is derived from an EMBL/GenBank/DDBJ whole genome shotgun (WGS) entry which is preliminary data.</text>
</comment>
<comment type="cofactor">
    <cofactor evidence="5">
        <name>heme</name>
        <dbReference type="ChEBI" id="CHEBI:30413"/>
    </cofactor>
</comment>
<accession>A0A9P8D1Q1</accession>
<dbReference type="InterPro" id="IPR017972">
    <property type="entry name" value="Cyt_P450_CS"/>
</dbReference>
<keyword evidence="4 5" id="KW-0408">Iron</keyword>
<dbReference type="GO" id="GO:0020037">
    <property type="term" value="F:heme binding"/>
    <property type="evidence" value="ECO:0007669"/>
    <property type="project" value="InterPro"/>
</dbReference>
<sequence length="519" mass="58403">MATSNPPSGLVVTLAHTLSQVVTRPNAKNLLLAYILYALVKYRRTSYGARPRPELKGPKGLPLIGNLMEVFAPQNQILQRQVANHEKYGSVYTITVPGLGRIINVTDPEAVDHVLRVNFWAYVKGPRARINLEPLVGQGIFSADGEHWKWQRKLASNIFSVKAFRHYTSEVFCREGQAVIEYLNSVADTGRAVDMQQLFYCYTLDSFGEIAFGQSFGCLVDPEKEVDFAAAFDRLNNSLANRALTPIWRLKDWWTGNDTKIKRDSKAVRDFALNIIQKRRSQQGEEGSRNKDLLQLFMDLNNEGETLSDDMLIDSVLNFVIAGRDTTAQALSWTFYLMHRATASPEILEHLVKETDDVLAGGLPTYESTKQQKYAEACFHEALRLYPSVPKNLKACIEDDVLPDGTKVYKGDRVAWSSYAMGRSSSVWGSDAKEYQPGRWMNGEKPSSSKFISFHHGPRTCLGQQFATIEAITLMSMLVQQFTFELVDPDTEPAYLPSLTLPMERGLPIRVKRRVDASA</sequence>
<comment type="similarity">
    <text evidence="1 6">Belongs to the cytochrome P450 family.</text>
</comment>
<dbReference type="GO" id="GO:0016705">
    <property type="term" value="F:oxidoreductase activity, acting on paired donors, with incorporation or reduction of molecular oxygen"/>
    <property type="evidence" value="ECO:0007669"/>
    <property type="project" value="InterPro"/>
</dbReference>
<dbReference type="EMBL" id="JAIFTL010000055">
    <property type="protein sequence ID" value="KAG9324835.1"/>
    <property type="molecule type" value="Genomic_DNA"/>
</dbReference>
<evidence type="ECO:0000256" key="2">
    <source>
        <dbReference type="ARBA" id="ARBA00022723"/>
    </source>
</evidence>
<dbReference type="InterPro" id="IPR002401">
    <property type="entry name" value="Cyt_P450_E_grp-I"/>
</dbReference>
<evidence type="ECO:0000256" key="4">
    <source>
        <dbReference type="ARBA" id="ARBA00023004"/>
    </source>
</evidence>
<keyword evidence="6" id="KW-0503">Monooxygenase</keyword>
<keyword evidence="5 6" id="KW-0349">Heme</keyword>
<dbReference type="PRINTS" id="PR00463">
    <property type="entry name" value="EP450I"/>
</dbReference>
<evidence type="ECO:0000313" key="8">
    <source>
        <dbReference type="Proteomes" id="UP000717515"/>
    </source>
</evidence>
<evidence type="ECO:0000256" key="3">
    <source>
        <dbReference type="ARBA" id="ARBA00023002"/>
    </source>
</evidence>
<evidence type="ECO:0008006" key="9">
    <source>
        <dbReference type="Google" id="ProtNLM"/>
    </source>
</evidence>
<dbReference type="PRINTS" id="PR00385">
    <property type="entry name" value="P450"/>
</dbReference>
<dbReference type="PROSITE" id="PS00086">
    <property type="entry name" value="CYTOCHROME_P450"/>
    <property type="match status" value="1"/>
</dbReference>
<organism evidence="7 8">
    <name type="scientific">Mortierella alpina</name>
    <name type="common">Oleaginous fungus</name>
    <name type="synonym">Mortierella renispora</name>
    <dbReference type="NCBI Taxonomy" id="64518"/>
    <lineage>
        <taxon>Eukaryota</taxon>
        <taxon>Fungi</taxon>
        <taxon>Fungi incertae sedis</taxon>
        <taxon>Mucoromycota</taxon>
        <taxon>Mortierellomycotina</taxon>
        <taxon>Mortierellomycetes</taxon>
        <taxon>Mortierellales</taxon>
        <taxon>Mortierellaceae</taxon>
        <taxon>Mortierella</taxon>
    </lineage>
</organism>
<name>A0A9P8D1Q1_MORAP</name>
<protein>
    <recommendedName>
        <fullName evidence="9">Cytochrome P450</fullName>
    </recommendedName>
</protein>
<evidence type="ECO:0000256" key="6">
    <source>
        <dbReference type="RuleBase" id="RU000461"/>
    </source>
</evidence>
<dbReference type="SUPFAM" id="SSF48264">
    <property type="entry name" value="Cytochrome P450"/>
    <property type="match status" value="1"/>
</dbReference>
<keyword evidence="2 5" id="KW-0479">Metal-binding</keyword>
<dbReference type="Proteomes" id="UP000717515">
    <property type="component" value="Unassembled WGS sequence"/>
</dbReference>
<evidence type="ECO:0000313" key="7">
    <source>
        <dbReference type="EMBL" id="KAG9324835.1"/>
    </source>
</evidence>
<dbReference type="GO" id="GO:0004497">
    <property type="term" value="F:monooxygenase activity"/>
    <property type="evidence" value="ECO:0007669"/>
    <property type="project" value="UniProtKB-KW"/>
</dbReference>
<gene>
    <name evidence="7" type="ORF">KVV02_001580</name>
</gene>
<evidence type="ECO:0000256" key="5">
    <source>
        <dbReference type="PIRSR" id="PIRSR602401-1"/>
    </source>
</evidence>
<dbReference type="InterPro" id="IPR001128">
    <property type="entry name" value="Cyt_P450"/>
</dbReference>
<evidence type="ECO:0000256" key="1">
    <source>
        <dbReference type="ARBA" id="ARBA00010617"/>
    </source>
</evidence>
<dbReference type="GO" id="GO:0006629">
    <property type="term" value="P:lipid metabolic process"/>
    <property type="evidence" value="ECO:0007669"/>
    <property type="project" value="UniProtKB-ARBA"/>
</dbReference>
<dbReference type="Pfam" id="PF00067">
    <property type="entry name" value="p450"/>
    <property type="match status" value="1"/>
</dbReference>